<organism evidence="1 2">
    <name type="scientific">Phaseolus vulgaris</name>
    <name type="common">Kidney bean</name>
    <name type="synonym">French bean</name>
    <dbReference type="NCBI Taxonomy" id="3885"/>
    <lineage>
        <taxon>Eukaryota</taxon>
        <taxon>Viridiplantae</taxon>
        <taxon>Streptophyta</taxon>
        <taxon>Embryophyta</taxon>
        <taxon>Tracheophyta</taxon>
        <taxon>Spermatophyta</taxon>
        <taxon>Magnoliopsida</taxon>
        <taxon>eudicotyledons</taxon>
        <taxon>Gunneridae</taxon>
        <taxon>Pentapetalae</taxon>
        <taxon>rosids</taxon>
        <taxon>fabids</taxon>
        <taxon>Fabales</taxon>
        <taxon>Fabaceae</taxon>
        <taxon>Papilionoideae</taxon>
        <taxon>50 kb inversion clade</taxon>
        <taxon>NPAAA clade</taxon>
        <taxon>indigoferoid/millettioid clade</taxon>
        <taxon>Phaseoleae</taxon>
        <taxon>Phaseolus</taxon>
    </lineage>
</organism>
<reference evidence="2" key="1">
    <citation type="journal article" date="2014" name="Nat. Genet.">
        <title>A reference genome for common bean and genome-wide analysis of dual domestications.</title>
        <authorList>
            <person name="Schmutz J."/>
            <person name="McClean P.E."/>
            <person name="Mamidi S."/>
            <person name="Wu G.A."/>
            <person name="Cannon S.B."/>
            <person name="Grimwood J."/>
            <person name="Jenkins J."/>
            <person name="Shu S."/>
            <person name="Song Q."/>
            <person name="Chavarro C."/>
            <person name="Torres-Torres M."/>
            <person name="Geffroy V."/>
            <person name="Moghaddam S.M."/>
            <person name="Gao D."/>
            <person name="Abernathy B."/>
            <person name="Barry K."/>
            <person name="Blair M."/>
            <person name="Brick M.A."/>
            <person name="Chovatia M."/>
            <person name="Gepts P."/>
            <person name="Goodstein D.M."/>
            <person name="Gonzales M."/>
            <person name="Hellsten U."/>
            <person name="Hyten D.L."/>
            <person name="Jia G."/>
            <person name="Kelly J.D."/>
            <person name="Kudrna D."/>
            <person name="Lee R."/>
            <person name="Richard M.M."/>
            <person name="Miklas P.N."/>
            <person name="Osorno J.M."/>
            <person name="Rodrigues J."/>
            <person name="Thareau V."/>
            <person name="Urrea C.A."/>
            <person name="Wang M."/>
            <person name="Yu Y."/>
            <person name="Zhang M."/>
            <person name="Wing R.A."/>
            <person name="Cregan P.B."/>
            <person name="Rokhsar D.S."/>
            <person name="Jackson S.A."/>
        </authorList>
    </citation>
    <scope>NUCLEOTIDE SEQUENCE [LARGE SCALE GENOMIC DNA]</scope>
    <source>
        <strain evidence="2">cv. G19833</strain>
    </source>
</reference>
<dbReference type="Proteomes" id="UP000000226">
    <property type="component" value="Chromosome 11"/>
</dbReference>
<dbReference type="AlphaFoldDB" id="V7AIZ2"/>
<accession>V7AIZ2</accession>
<evidence type="ECO:0000313" key="2">
    <source>
        <dbReference type="Proteomes" id="UP000000226"/>
    </source>
</evidence>
<keyword evidence="2" id="KW-1185">Reference proteome</keyword>
<dbReference type="PANTHER" id="PTHR34892:SF2">
    <property type="entry name" value="VACUOLAR ATP SYNTHASE CATALYTIC SUBUNIT-RELATED _ V-ATPASE-RELATED _ VACUOLAR PROTON PUMP-LIKE PROTEIN"/>
    <property type="match status" value="1"/>
</dbReference>
<proteinExistence type="predicted"/>
<dbReference type="PANTHER" id="PTHR34892">
    <property type="entry name" value="VACUOLAR ATP SYNTHASE CATALYTIC SUBUNIT-RELATED / V-ATPASE-RELATED / VACUOLAR PROTON PUMP-LIKE PROTEIN"/>
    <property type="match status" value="1"/>
</dbReference>
<dbReference type="EMBL" id="CM002298">
    <property type="protein sequence ID" value="ESW05572.1"/>
    <property type="molecule type" value="Genomic_DNA"/>
</dbReference>
<protein>
    <submittedName>
        <fullName evidence="1">Uncharacterized protein</fullName>
    </submittedName>
</protein>
<dbReference type="GO" id="GO:0005773">
    <property type="term" value="C:vacuole"/>
    <property type="evidence" value="ECO:0007669"/>
    <property type="project" value="TreeGrafter"/>
</dbReference>
<sequence length="45" mass="5118">MDTLPQKINLISCESMIHISDIKLIRTDTTLDLSQKAEKGMICLR</sequence>
<evidence type="ECO:0000313" key="1">
    <source>
        <dbReference type="EMBL" id="ESW05572.1"/>
    </source>
</evidence>
<name>V7AIZ2_PHAVU</name>
<dbReference type="Gramene" id="ESW05572">
    <property type="protein sequence ID" value="ESW05572"/>
    <property type="gene ID" value="PHAVU_011G190900g"/>
</dbReference>
<dbReference type="OrthoDB" id="1669972at2759"/>
<gene>
    <name evidence="1" type="ORF">PHAVU_011G190900g</name>
</gene>